<dbReference type="SMART" id="SM00387">
    <property type="entry name" value="HATPase_c"/>
    <property type="match status" value="1"/>
</dbReference>
<dbReference type="PROSITE" id="PS50112">
    <property type="entry name" value="PAS"/>
    <property type="match status" value="2"/>
</dbReference>
<evidence type="ECO:0000313" key="11">
    <source>
        <dbReference type="Proteomes" id="UP000295106"/>
    </source>
</evidence>
<dbReference type="InterPro" id="IPR013655">
    <property type="entry name" value="PAS_fold_3"/>
</dbReference>
<dbReference type="Pfam" id="PF08448">
    <property type="entry name" value="PAS_4"/>
    <property type="match status" value="3"/>
</dbReference>
<feature type="domain" description="Response regulatory" evidence="7">
    <location>
        <begin position="1095"/>
        <end position="1211"/>
    </location>
</feature>
<dbReference type="InterPro" id="IPR036097">
    <property type="entry name" value="HisK_dim/P_sf"/>
</dbReference>
<evidence type="ECO:0000256" key="2">
    <source>
        <dbReference type="ARBA" id="ARBA00012438"/>
    </source>
</evidence>
<evidence type="ECO:0000256" key="3">
    <source>
        <dbReference type="ARBA" id="ARBA00022553"/>
    </source>
</evidence>
<dbReference type="Pfam" id="PF00512">
    <property type="entry name" value="HisKA"/>
    <property type="match status" value="1"/>
</dbReference>
<dbReference type="GO" id="GO:0000155">
    <property type="term" value="F:phosphorelay sensor kinase activity"/>
    <property type="evidence" value="ECO:0007669"/>
    <property type="project" value="InterPro"/>
</dbReference>
<dbReference type="PRINTS" id="PR00344">
    <property type="entry name" value="BCTRLSENSOR"/>
</dbReference>
<dbReference type="InterPro" id="IPR036890">
    <property type="entry name" value="HATPase_C_sf"/>
</dbReference>
<dbReference type="PANTHER" id="PTHR43065">
    <property type="entry name" value="SENSOR HISTIDINE KINASE"/>
    <property type="match status" value="1"/>
</dbReference>
<dbReference type="PROSITE" id="PS50110">
    <property type="entry name" value="RESPONSE_REGULATORY"/>
    <property type="match status" value="1"/>
</dbReference>
<evidence type="ECO:0000313" key="10">
    <source>
        <dbReference type="EMBL" id="TCP03887.1"/>
    </source>
</evidence>
<dbReference type="Pfam" id="PF02518">
    <property type="entry name" value="HATPase_c"/>
    <property type="match status" value="1"/>
</dbReference>
<gene>
    <name evidence="10" type="ORF">EV684_103134</name>
</gene>
<keyword evidence="5" id="KW-0812">Transmembrane</keyword>
<dbReference type="AlphaFoldDB" id="A0A4R2MGF0"/>
<dbReference type="CDD" id="cd00082">
    <property type="entry name" value="HisKA"/>
    <property type="match status" value="1"/>
</dbReference>
<protein>
    <recommendedName>
        <fullName evidence="2">histidine kinase</fullName>
        <ecNumber evidence="2">2.7.13.3</ecNumber>
    </recommendedName>
</protein>
<dbReference type="SUPFAM" id="SSF55785">
    <property type="entry name" value="PYP-like sensor domain (PAS domain)"/>
    <property type="match status" value="4"/>
</dbReference>
<dbReference type="Pfam" id="PF00072">
    <property type="entry name" value="Response_reg"/>
    <property type="match status" value="1"/>
</dbReference>
<reference evidence="10 11" key="1">
    <citation type="submission" date="2019-03" db="EMBL/GenBank/DDBJ databases">
        <title>Genomic Encyclopedia of Type Strains, Phase IV (KMG-IV): sequencing the most valuable type-strain genomes for metagenomic binning, comparative biology and taxonomic classification.</title>
        <authorList>
            <person name="Goeker M."/>
        </authorList>
    </citation>
    <scope>NUCLEOTIDE SEQUENCE [LARGE SCALE GENOMIC DNA]</scope>
    <source>
        <strain evidence="10 11">DSM 1709</strain>
    </source>
</reference>
<keyword evidence="3 4" id="KW-0597">Phosphoprotein</keyword>
<evidence type="ECO:0000259" key="8">
    <source>
        <dbReference type="PROSITE" id="PS50112"/>
    </source>
</evidence>
<keyword evidence="5" id="KW-0472">Membrane</keyword>
<dbReference type="InterPro" id="IPR011006">
    <property type="entry name" value="CheY-like_superfamily"/>
</dbReference>
<dbReference type="PROSITE" id="PS50109">
    <property type="entry name" value="HIS_KIN"/>
    <property type="match status" value="1"/>
</dbReference>
<evidence type="ECO:0000256" key="5">
    <source>
        <dbReference type="SAM" id="Phobius"/>
    </source>
</evidence>
<feature type="modified residue" description="4-aspartylphosphate" evidence="4">
    <location>
        <position position="1146"/>
    </location>
</feature>
<accession>A0A4R2MGF0</accession>
<dbReference type="InterPro" id="IPR013656">
    <property type="entry name" value="PAS_4"/>
</dbReference>
<dbReference type="InterPro" id="IPR035965">
    <property type="entry name" value="PAS-like_dom_sf"/>
</dbReference>
<comment type="catalytic activity">
    <reaction evidence="1">
        <text>ATP + protein L-histidine = ADP + protein N-phospho-L-histidine.</text>
        <dbReference type="EC" id="2.7.13.3"/>
    </reaction>
</comment>
<dbReference type="SMART" id="SM00091">
    <property type="entry name" value="PAS"/>
    <property type="match status" value="4"/>
</dbReference>
<dbReference type="RefSeq" id="WP_132645342.1">
    <property type="nucleotide sequence ID" value="NZ_CP181386.1"/>
</dbReference>
<dbReference type="PROSITE" id="PS50113">
    <property type="entry name" value="PAC"/>
    <property type="match status" value="4"/>
</dbReference>
<dbReference type="Proteomes" id="UP000295106">
    <property type="component" value="Unassembled WGS sequence"/>
</dbReference>
<feature type="domain" description="PAC" evidence="9">
    <location>
        <begin position="647"/>
        <end position="699"/>
    </location>
</feature>
<dbReference type="SUPFAM" id="SSF47384">
    <property type="entry name" value="Homodimeric domain of signal transducing histidine kinase"/>
    <property type="match status" value="1"/>
</dbReference>
<feature type="domain" description="Histidine kinase" evidence="6">
    <location>
        <begin position="847"/>
        <end position="1071"/>
    </location>
</feature>
<dbReference type="Gene3D" id="3.30.450.20">
    <property type="entry name" value="PAS domain"/>
    <property type="match status" value="4"/>
</dbReference>
<dbReference type="PANTHER" id="PTHR43065:SF42">
    <property type="entry name" value="TWO-COMPONENT SENSOR PPRA"/>
    <property type="match status" value="1"/>
</dbReference>
<dbReference type="InterPro" id="IPR000700">
    <property type="entry name" value="PAS-assoc_C"/>
</dbReference>
<dbReference type="InterPro" id="IPR003594">
    <property type="entry name" value="HATPase_dom"/>
</dbReference>
<evidence type="ECO:0000256" key="1">
    <source>
        <dbReference type="ARBA" id="ARBA00000085"/>
    </source>
</evidence>
<dbReference type="SMART" id="SM00086">
    <property type="entry name" value="PAC"/>
    <property type="match status" value="4"/>
</dbReference>
<dbReference type="SMART" id="SM00388">
    <property type="entry name" value="HisKA"/>
    <property type="match status" value="1"/>
</dbReference>
<dbReference type="InterPro" id="IPR001789">
    <property type="entry name" value="Sig_transdc_resp-reg_receiver"/>
</dbReference>
<dbReference type="InterPro" id="IPR004358">
    <property type="entry name" value="Sig_transdc_His_kin-like_C"/>
</dbReference>
<evidence type="ECO:0000259" key="9">
    <source>
        <dbReference type="PROSITE" id="PS50113"/>
    </source>
</evidence>
<comment type="caution">
    <text evidence="10">The sequence shown here is derived from an EMBL/GenBank/DDBJ whole genome shotgun (WGS) entry which is preliminary data.</text>
</comment>
<feature type="transmembrane region" description="Helical" evidence="5">
    <location>
        <begin position="280"/>
        <end position="300"/>
    </location>
</feature>
<dbReference type="EC" id="2.7.13.3" evidence="2"/>
<dbReference type="CDD" id="cd00156">
    <property type="entry name" value="REC"/>
    <property type="match status" value="1"/>
</dbReference>
<name>A0A4R2MGF0_RUBGE</name>
<dbReference type="InterPro" id="IPR000014">
    <property type="entry name" value="PAS"/>
</dbReference>
<dbReference type="Gene3D" id="3.30.565.10">
    <property type="entry name" value="Histidine kinase-like ATPase, C-terminal domain"/>
    <property type="match status" value="1"/>
</dbReference>
<evidence type="ECO:0000259" key="7">
    <source>
        <dbReference type="PROSITE" id="PS50110"/>
    </source>
</evidence>
<feature type="domain" description="PAC" evidence="9">
    <location>
        <begin position="779"/>
        <end position="831"/>
    </location>
</feature>
<evidence type="ECO:0000256" key="4">
    <source>
        <dbReference type="PROSITE-ProRule" id="PRU00169"/>
    </source>
</evidence>
<sequence>MNTALDALTQRLRQERLALALLLLVVAFSLGALRLRARDDALAAEGARLADQAVAVRQVLALQVGAARSALVALRSELAATPGQASGRLKAFAESTPAVGDVLRLDAHGRVLAASRVLPEHSRVGPLPTARASDRLVLLPPDEDERGRRRLLMLLPMPDGGWLATELDAAHARAVFGAVRYAADMRIALAHGGGRLLLTEPPRADLAQIDLLRSSPAFVAHRDSGQDTSVQRAHSALSTDERLFALTTLRAPMLPLDGQIEFATSRNVDAVLEPWRTQTLLVAAGFLAVSLVAAAGLALMQRRQREAMDRLRVEGERLELALRGADLGLWDNDWRLDHGTVNARWCEILGLPPPDGRDMRAVWLERLHPDDRETVIATERRHLEGRSPSYEAIYRLRHADGRWIWVLDRGKVLLRGADGRPLRMTGTLLDIDKRMREQQALAASERRLAITLRSIGDGVIVTDRETRVTRMNTTAERLTGWPEVEALGRPLVEVFRIVNQRSGETVANPAEQVIATGRIVELANDTALLARDGRRLFIEDSAAPIPGDDGAISGVVLVFSDVTERYVARQALRERERLLAGITDALPGPVARLDLEGRYRFASAAYRDWFGLDPATVVGRTISEVLGEPLHRLGLPYLRRVRAGEVVRFDLPLKTADGQQRHAFVTLLPDRDADGAVCGHFAVTFDVGELKRAEEALRASERRLRALLDNLMTGVVVHEPDLSVREANAAALQMLGVPDVKAMLARGADDWAVVDEHGQPLAQDELPAMRARRSGRRVADMVLGVGRADGRQLWALCNAVPLHDDDGRLESIVVAFADITARREAERLERRLRDTQKMEAIGTLAGGIAHDFNNILAGILGRLTLAREDAAASRPVHEHLDQAMQAGLRAVALVRKILEFSRGETGAMTLQPAAPVVEETLGMLRAMVPGGVQLHAVLPSEPVAVRVDGTQLQQVLLNLATNAWHALPATGGRVEVGLERLDASQARAQGEPALAEGPVAHLWVRDDGHGIAPDVLARIFEPFFTTKPVGKGTGLGLSVVHGIVQAHGGAIRVESRLDAGSTFHVYLPSPEAPAAAPPPAAGTAAAPRPAASGARVLLVDDDPIVAAVHGQLLRRAGYLVQVCDSGREALALLERSPGGFDAVVTDHNMPDTSGIELARRIVATAPQLPVLLCSGFVDDALHAQAAAVGVRRVVPKEDAYERLAPALAAVLAGEGDS</sequence>
<dbReference type="SMART" id="SM00448">
    <property type="entry name" value="REC"/>
    <property type="match status" value="1"/>
</dbReference>
<dbReference type="GeneID" id="99684225"/>
<dbReference type="Gene3D" id="1.10.287.130">
    <property type="match status" value="1"/>
</dbReference>
<feature type="domain" description="PAC" evidence="9">
    <location>
        <begin position="522"/>
        <end position="574"/>
    </location>
</feature>
<dbReference type="Pfam" id="PF08447">
    <property type="entry name" value="PAS_3"/>
    <property type="match status" value="1"/>
</dbReference>
<proteinExistence type="predicted"/>
<feature type="domain" description="PAS" evidence="8">
    <location>
        <begin position="444"/>
        <end position="517"/>
    </location>
</feature>
<feature type="domain" description="PAS" evidence="8">
    <location>
        <begin position="575"/>
        <end position="631"/>
    </location>
</feature>
<dbReference type="NCBIfam" id="TIGR00229">
    <property type="entry name" value="sensory_box"/>
    <property type="match status" value="4"/>
</dbReference>
<dbReference type="InterPro" id="IPR001610">
    <property type="entry name" value="PAC"/>
</dbReference>
<dbReference type="InterPro" id="IPR005467">
    <property type="entry name" value="His_kinase_dom"/>
</dbReference>
<dbReference type="SUPFAM" id="SSF52172">
    <property type="entry name" value="CheY-like"/>
    <property type="match status" value="1"/>
</dbReference>
<dbReference type="OrthoDB" id="9177042at2"/>
<feature type="domain" description="PAC" evidence="9">
    <location>
        <begin position="390"/>
        <end position="443"/>
    </location>
</feature>
<keyword evidence="5" id="KW-1133">Transmembrane helix</keyword>
<dbReference type="SUPFAM" id="SSF55874">
    <property type="entry name" value="ATPase domain of HSP90 chaperone/DNA topoisomerase II/histidine kinase"/>
    <property type="match status" value="1"/>
</dbReference>
<dbReference type="CDD" id="cd00130">
    <property type="entry name" value="PAS"/>
    <property type="match status" value="4"/>
</dbReference>
<dbReference type="EMBL" id="SLXD01000003">
    <property type="protein sequence ID" value="TCP03887.1"/>
    <property type="molecule type" value="Genomic_DNA"/>
</dbReference>
<dbReference type="InterPro" id="IPR003661">
    <property type="entry name" value="HisK_dim/P_dom"/>
</dbReference>
<evidence type="ECO:0000259" key="6">
    <source>
        <dbReference type="PROSITE" id="PS50109"/>
    </source>
</evidence>
<organism evidence="10 11">
    <name type="scientific">Rubrivivax gelatinosus</name>
    <name type="common">Rhodocyclus gelatinosus</name>
    <name type="synonym">Rhodopseudomonas gelatinosa</name>
    <dbReference type="NCBI Taxonomy" id="28068"/>
    <lineage>
        <taxon>Bacteria</taxon>
        <taxon>Pseudomonadati</taxon>
        <taxon>Pseudomonadota</taxon>
        <taxon>Betaproteobacteria</taxon>
        <taxon>Burkholderiales</taxon>
        <taxon>Sphaerotilaceae</taxon>
        <taxon>Rubrivivax</taxon>
    </lineage>
</organism>
<dbReference type="Gene3D" id="3.40.50.2300">
    <property type="match status" value="1"/>
</dbReference>